<organism evidence="3">
    <name type="scientific">Salvia splendens</name>
    <name type="common">Scarlet sage</name>
    <dbReference type="NCBI Taxonomy" id="180675"/>
    <lineage>
        <taxon>Eukaryota</taxon>
        <taxon>Viridiplantae</taxon>
        <taxon>Streptophyta</taxon>
        <taxon>Embryophyta</taxon>
        <taxon>Tracheophyta</taxon>
        <taxon>Spermatophyta</taxon>
        <taxon>Magnoliopsida</taxon>
        <taxon>eudicotyledons</taxon>
        <taxon>Gunneridae</taxon>
        <taxon>Pentapetalae</taxon>
        <taxon>asterids</taxon>
        <taxon>lamiids</taxon>
        <taxon>Lamiales</taxon>
        <taxon>Lamiaceae</taxon>
        <taxon>Nepetoideae</taxon>
        <taxon>Mentheae</taxon>
        <taxon>Salviinae</taxon>
        <taxon>Salvia</taxon>
        <taxon>Salvia subgen. Calosphace</taxon>
        <taxon>core Calosphace</taxon>
    </lineage>
</organism>
<dbReference type="PANTHER" id="PTHR33916:SF7">
    <property type="entry name" value="NEPROSIN DOMAIN-CONTAINING PROTEIN"/>
    <property type="match status" value="1"/>
</dbReference>
<dbReference type="Pfam" id="PF24804">
    <property type="entry name" value="DUF7705"/>
    <property type="match status" value="1"/>
</dbReference>
<protein>
    <recommendedName>
        <fullName evidence="2">DUF7705 domain-containing protein</fullName>
    </recommendedName>
</protein>
<evidence type="ECO:0000313" key="3">
    <source>
        <dbReference type="EMBL" id="KAG6424443.1"/>
    </source>
</evidence>
<sequence>MVKFRMLHIIAMVVALLMMSVGGQREYKSAVGDPGMKRDGLRVAIEAWNQCNEVHEEAPNMGSPRQADCFDLVRPSQSQYKLAHKVRRKENKLGVKQATIDGMEVIDSNKFAAWKELLLAEKCKVRDHPRPWHFWMVMLKSGNMDTEAAICPKDGTKSSPFAPEPRFPCFGEGCMNMPSIHHRYTRLTGKRNRTMHMNGGFFGTWDLDADMATAAVKENVSYYSITWEKSVGKGGWVFKHVLKTSPKYPWLMLYLRSDATRGFSGGYHYQTRGMTKIVPRSPHFKVRFTLDIGQGGGNQSQFYLMDIGGCWKNDGRACDGNVTSDVTRYSEMIINPSIVAWCTPHNLSLCPPYHTFSNGSRVHRTDEARFPYDAYHVYCSPGNAKHLEAPYNLCDAYSNPQPQEILQILPHPVWGEYGYPTKKGEGWIGDSRTWELDVGRLSHSLYFYQV</sequence>
<keyword evidence="4" id="KW-1185">Reference proteome</keyword>
<dbReference type="InterPro" id="IPR056122">
    <property type="entry name" value="DUF7705"/>
</dbReference>
<feature type="domain" description="DUF7705" evidence="2">
    <location>
        <begin position="29"/>
        <end position="449"/>
    </location>
</feature>
<dbReference type="EMBL" id="PNBA02000005">
    <property type="protein sequence ID" value="KAG6424443.1"/>
    <property type="molecule type" value="Genomic_DNA"/>
</dbReference>
<dbReference type="PANTHER" id="PTHR33916">
    <property type="entry name" value="EXPANSIN-LIKE EG45 DOMAIN-CONTAINING PROTEIN"/>
    <property type="match status" value="1"/>
</dbReference>
<evidence type="ECO:0000259" key="2">
    <source>
        <dbReference type="Pfam" id="PF24804"/>
    </source>
</evidence>
<evidence type="ECO:0000313" key="4">
    <source>
        <dbReference type="Proteomes" id="UP000298416"/>
    </source>
</evidence>
<dbReference type="AlphaFoldDB" id="A0A8X8Y6V6"/>
<dbReference type="Proteomes" id="UP000298416">
    <property type="component" value="Unassembled WGS sequence"/>
</dbReference>
<comment type="caution">
    <text evidence="3">The sequence shown here is derived from an EMBL/GenBank/DDBJ whole genome shotgun (WGS) entry which is preliminary data.</text>
</comment>
<feature type="chain" id="PRO_5036451525" description="DUF7705 domain-containing protein" evidence="1">
    <location>
        <begin position="24"/>
        <end position="450"/>
    </location>
</feature>
<proteinExistence type="predicted"/>
<reference evidence="3" key="1">
    <citation type="submission" date="2018-01" db="EMBL/GenBank/DDBJ databases">
        <authorList>
            <person name="Mao J.F."/>
        </authorList>
    </citation>
    <scope>NUCLEOTIDE SEQUENCE</scope>
    <source>
        <strain evidence="3">Huo1</strain>
        <tissue evidence="3">Leaf</tissue>
    </source>
</reference>
<reference evidence="3" key="2">
    <citation type="submission" date="2020-08" db="EMBL/GenBank/DDBJ databases">
        <title>Plant Genome Project.</title>
        <authorList>
            <person name="Zhang R.-G."/>
        </authorList>
    </citation>
    <scope>NUCLEOTIDE SEQUENCE</scope>
    <source>
        <strain evidence="3">Huo1</strain>
        <tissue evidence="3">Leaf</tissue>
    </source>
</reference>
<evidence type="ECO:0000256" key="1">
    <source>
        <dbReference type="SAM" id="SignalP"/>
    </source>
</evidence>
<feature type="signal peptide" evidence="1">
    <location>
        <begin position="1"/>
        <end position="23"/>
    </location>
</feature>
<keyword evidence="1" id="KW-0732">Signal</keyword>
<name>A0A8X8Y6V6_SALSN</name>
<gene>
    <name evidence="3" type="ORF">SASPL_114861</name>
</gene>
<accession>A0A8X8Y6V6</accession>